<gene>
    <name evidence="2" type="ORF">mRhiFer1_007805</name>
</gene>
<protein>
    <submittedName>
        <fullName evidence="2">Uncharacterized protein</fullName>
    </submittedName>
</protein>
<feature type="transmembrane region" description="Helical" evidence="1">
    <location>
        <begin position="68"/>
        <end position="89"/>
    </location>
</feature>
<keyword evidence="1" id="KW-1133">Transmembrane helix</keyword>
<evidence type="ECO:0000313" key="3">
    <source>
        <dbReference type="Proteomes" id="UP000585614"/>
    </source>
</evidence>
<feature type="transmembrane region" description="Helical" evidence="1">
    <location>
        <begin position="32"/>
        <end position="61"/>
    </location>
</feature>
<comment type="caution">
    <text evidence="2">The sequence shown here is derived from an EMBL/GenBank/DDBJ whole genome shotgun (WGS) entry which is preliminary data.</text>
</comment>
<sequence>MHQRKTDMPDTGTLEEQDECVFLSLSVSSLNVFGLCSLKCVFPICMVLLLVSSLCLIFFFVHRVSFSFLFMRVVCALSLLSQTWLFFPFVSLRHIWVLCAHFLSCLPLFFSLCELIVCHSLPLFV</sequence>
<dbReference type="EMBL" id="JACAGC010000001">
    <property type="protein sequence ID" value="KAF6390224.1"/>
    <property type="molecule type" value="Genomic_DNA"/>
</dbReference>
<dbReference type="Proteomes" id="UP000585614">
    <property type="component" value="Unassembled WGS sequence"/>
</dbReference>
<evidence type="ECO:0000313" key="2">
    <source>
        <dbReference type="EMBL" id="KAF6390224.1"/>
    </source>
</evidence>
<accession>A0A7J8AUY3</accession>
<organism evidence="2 3">
    <name type="scientific">Rhinolophus ferrumequinum</name>
    <name type="common">Greater horseshoe bat</name>
    <dbReference type="NCBI Taxonomy" id="59479"/>
    <lineage>
        <taxon>Eukaryota</taxon>
        <taxon>Metazoa</taxon>
        <taxon>Chordata</taxon>
        <taxon>Craniata</taxon>
        <taxon>Vertebrata</taxon>
        <taxon>Euteleostomi</taxon>
        <taxon>Mammalia</taxon>
        <taxon>Eutheria</taxon>
        <taxon>Laurasiatheria</taxon>
        <taxon>Chiroptera</taxon>
        <taxon>Yinpterochiroptera</taxon>
        <taxon>Rhinolophoidea</taxon>
        <taxon>Rhinolophidae</taxon>
        <taxon>Rhinolophinae</taxon>
        <taxon>Rhinolophus</taxon>
    </lineage>
</organism>
<keyword evidence="1" id="KW-0472">Membrane</keyword>
<keyword evidence="1" id="KW-0812">Transmembrane</keyword>
<evidence type="ECO:0000256" key="1">
    <source>
        <dbReference type="SAM" id="Phobius"/>
    </source>
</evidence>
<dbReference type="AlphaFoldDB" id="A0A7J8AUY3"/>
<reference evidence="2 3" key="1">
    <citation type="journal article" date="2020" name="Nature">
        <title>Six reference-quality genomes reveal evolution of bat adaptations.</title>
        <authorList>
            <person name="Jebb D."/>
            <person name="Huang Z."/>
            <person name="Pippel M."/>
            <person name="Hughes G.M."/>
            <person name="Lavrichenko K."/>
            <person name="Devanna P."/>
            <person name="Winkler S."/>
            <person name="Jermiin L.S."/>
            <person name="Skirmuntt E.C."/>
            <person name="Katzourakis A."/>
            <person name="Burkitt-Gray L."/>
            <person name="Ray D.A."/>
            <person name="Sullivan K.A.M."/>
            <person name="Roscito J.G."/>
            <person name="Kirilenko B.M."/>
            <person name="Davalos L.M."/>
            <person name="Corthals A.P."/>
            <person name="Power M.L."/>
            <person name="Jones G."/>
            <person name="Ransome R.D."/>
            <person name="Dechmann D.K.N."/>
            <person name="Locatelli A.G."/>
            <person name="Puechmaille S.J."/>
            <person name="Fedrigo O."/>
            <person name="Jarvis E.D."/>
            <person name="Hiller M."/>
            <person name="Vernes S.C."/>
            <person name="Myers E.W."/>
            <person name="Teeling E.C."/>
        </authorList>
    </citation>
    <scope>NUCLEOTIDE SEQUENCE [LARGE SCALE GENOMIC DNA]</scope>
    <source>
        <strain evidence="2">MRhiFer1</strain>
        <tissue evidence="2">Lung</tissue>
    </source>
</reference>
<proteinExistence type="predicted"/>
<name>A0A7J8AUY3_RHIFE</name>
<feature type="transmembrane region" description="Helical" evidence="1">
    <location>
        <begin position="95"/>
        <end position="117"/>
    </location>
</feature>